<proteinExistence type="predicted"/>
<comment type="caution">
    <text evidence="2">The sequence shown here is derived from an EMBL/GenBank/DDBJ whole genome shotgun (WGS) entry which is preliminary data.</text>
</comment>
<evidence type="ECO:0000313" key="3">
    <source>
        <dbReference type="Proteomes" id="UP000607653"/>
    </source>
</evidence>
<keyword evidence="1" id="KW-1133">Transmembrane helix</keyword>
<dbReference type="Proteomes" id="UP000607653">
    <property type="component" value="Unassembled WGS sequence"/>
</dbReference>
<evidence type="ECO:0000256" key="1">
    <source>
        <dbReference type="SAM" id="Phobius"/>
    </source>
</evidence>
<keyword evidence="1" id="KW-0472">Membrane</keyword>
<sequence>MSRRPVNLSRRVADNGSVPFVNSLHQKSRSSPLLSVGLVVVVFLIFISKKFL</sequence>
<dbReference type="InterPro" id="IPR044689">
    <property type="entry name" value="CGR2/3"/>
</dbReference>
<evidence type="ECO:0000313" key="2">
    <source>
        <dbReference type="EMBL" id="DAD41588.1"/>
    </source>
</evidence>
<dbReference type="GO" id="GO:0008168">
    <property type="term" value="F:methyltransferase activity"/>
    <property type="evidence" value="ECO:0007669"/>
    <property type="project" value="InterPro"/>
</dbReference>
<dbReference type="EMBL" id="DUZY01000005">
    <property type="protein sequence ID" value="DAD41588.1"/>
    <property type="molecule type" value="Genomic_DNA"/>
</dbReference>
<dbReference type="AlphaFoldDB" id="A0A822ZIR5"/>
<name>A0A822ZIR5_NELNU</name>
<reference evidence="2 3" key="1">
    <citation type="journal article" date="2020" name="Mol. Biol. Evol.">
        <title>Distinct Expression and Methylation Patterns for Genes with Different Fates following a Single Whole-Genome Duplication in Flowering Plants.</title>
        <authorList>
            <person name="Shi T."/>
            <person name="Rahmani R.S."/>
            <person name="Gugger P.F."/>
            <person name="Wang M."/>
            <person name="Li H."/>
            <person name="Zhang Y."/>
            <person name="Li Z."/>
            <person name="Wang Q."/>
            <person name="Van de Peer Y."/>
            <person name="Marchal K."/>
            <person name="Chen J."/>
        </authorList>
    </citation>
    <scope>NUCLEOTIDE SEQUENCE [LARGE SCALE GENOMIC DNA]</scope>
    <source>
        <tissue evidence="2">Leaf</tissue>
    </source>
</reference>
<keyword evidence="3" id="KW-1185">Reference proteome</keyword>
<accession>A0A822ZIR5</accession>
<keyword evidence="1" id="KW-0812">Transmembrane</keyword>
<dbReference type="GO" id="GO:0045488">
    <property type="term" value="P:pectin metabolic process"/>
    <property type="evidence" value="ECO:0007669"/>
    <property type="project" value="InterPro"/>
</dbReference>
<feature type="transmembrane region" description="Helical" evidence="1">
    <location>
        <begin position="30"/>
        <end position="47"/>
    </location>
</feature>
<protein>
    <submittedName>
        <fullName evidence="2">Uncharacterized protein</fullName>
    </submittedName>
</protein>
<gene>
    <name evidence="2" type="ORF">HUJ06_015911</name>
</gene>
<organism evidence="2 3">
    <name type="scientific">Nelumbo nucifera</name>
    <name type="common">Sacred lotus</name>
    <dbReference type="NCBI Taxonomy" id="4432"/>
    <lineage>
        <taxon>Eukaryota</taxon>
        <taxon>Viridiplantae</taxon>
        <taxon>Streptophyta</taxon>
        <taxon>Embryophyta</taxon>
        <taxon>Tracheophyta</taxon>
        <taxon>Spermatophyta</taxon>
        <taxon>Magnoliopsida</taxon>
        <taxon>Proteales</taxon>
        <taxon>Nelumbonaceae</taxon>
        <taxon>Nelumbo</taxon>
    </lineage>
</organism>
<dbReference type="PANTHER" id="PTHR34208:SF5">
    <property type="entry name" value="OS01G0144000 PROTEIN"/>
    <property type="match status" value="1"/>
</dbReference>
<dbReference type="PANTHER" id="PTHR34208">
    <property type="entry name" value="S-ADENOSYL-L-METHIONINE-DEPENDENT METHYLTRANSFERASE-RELATED"/>
    <property type="match status" value="1"/>
</dbReference>